<accession>A0A517YQP6</accession>
<dbReference type="KEGG" id="pcor:KS4_05720"/>
<reference evidence="2 3" key="1">
    <citation type="submission" date="2019-02" db="EMBL/GenBank/DDBJ databases">
        <title>Deep-cultivation of Planctomycetes and their phenomic and genomic characterization uncovers novel biology.</title>
        <authorList>
            <person name="Wiegand S."/>
            <person name="Jogler M."/>
            <person name="Boedeker C."/>
            <person name="Pinto D."/>
            <person name="Vollmers J."/>
            <person name="Rivas-Marin E."/>
            <person name="Kohn T."/>
            <person name="Peeters S.H."/>
            <person name="Heuer A."/>
            <person name="Rast P."/>
            <person name="Oberbeckmann S."/>
            <person name="Bunk B."/>
            <person name="Jeske O."/>
            <person name="Meyerdierks A."/>
            <person name="Storesund J.E."/>
            <person name="Kallscheuer N."/>
            <person name="Luecker S."/>
            <person name="Lage O.M."/>
            <person name="Pohl T."/>
            <person name="Merkel B.J."/>
            <person name="Hornburger P."/>
            <person name="Mueller R.-W."/>
            <person name="Bruemmer F."/>
            <person name="Labrenz M."/>
            <person name="Spormann A.M."/>
            <person name="Op den Camp H."/>
            <person name="Overmann J."/>
            <person name="Amann R."/>
            <person name="Jetten M.S.M."/>
            <person name="Mascher T."/>
            <person name="Medema M.H."/>
            <person name="Devos D.P."/>
            <person name="Kaster A.-K."/>
            <person name="Ovreas L."/>
            <person name="Rohde M."/>
            <person name="Galperin M.Y."/>
            <person name="Jogler C."/>
        </authorList>
    </citation>
    <scope>NUCLEOTIDE SEQUENCE [LARGE SCALE GENOMIC DNA]</scope>
    <source>
        <strain evidence="2 3">KS4</strain>
    </source>
</reference>
<feature type="signal peptide" evidence="1">
    <location>
        <begin position="1"/>
        <end position="20"/>
    </location>
</feature>
<keyword evidence="3" id="KW-1185">Reference proteome</keyword>
<evidence type="ECO:0000313" key="3">
    <source>
        <dbReference type="Proteomes" id="UP000317369"/>
    </source>
</evidence>
<proteinExistence type="predicted"/>
<dbReference type="AlphaFoldDB" id="A0A517YQP6"/>
<keyword evidence="1" id="KW-0732">Signal</keyword>
<dbReference type="EMBL" id="CP036425">
    <property type="protein sequence ID" value="QDU32540.1"/>
    <property type="molecule type" value="Genomic_DNA"/>
</dbReference>
<dbReference type="Proteomes" id="UP000317369">
    <property type="component" value="Chromosome"/>
</dbReference>
<name>A0A517YQP6_9BACT</name>
<dbReference type="RefSeq" id="WP_145074281.1">
    <property type="nucleotide sequence ID" value="NZ_CP036425.1"/>
</dbReference>
<organism evidence="2 3">
    <name type="scientific">Poriferisphaera corsica</name>
    <dbReference type="NCBI Taxonomy" id="2528020"/>
    <lineage>
        <taxon>Bacteria</taxon>
        <taxon>Pseudomonadati</taxon>
        <taxon>Planctomycetota</taxon>
        <taxon>Phycisphaerae</taxon>
        <taxon>Phycisphaerales</taxon>
        <taxon>Phycisphaeraceae</taxon>
        <taxon>Poriferisphaera</taxon>
    </lineage>
</organism>
<evidence type="ECO:0000256" key="1">
    <source>
        <dbReference type="SAM" id="SignalP"/>
    </source>
</evidence>
<evidence type="ECO:0000313" key="2">
    <source>
        <dbReference type="EMBL" id="QDU32540.1"/>
    </source>
</evidence>
<sequence precursor="true">MHRFAKIFCLGLFIFFGVCSQVVSENEKQKGRLNVSEMSFRELADWIDTDASSYFYYLEQKLIWQRTHEGSFDDEIEQYREKMQAGEVGSAVGVERLKMLIGYEEYAWLEDLKGILWQVHEFPVAKLKQMGGLDEIDELIRVLNDLEIQARSKVDWAYQVGKMDADKIQDAYTFVLGSRSIAELIKKTLRVEQGVDVDTMSARFIAWVKGYDEYRAGMRRAHQRMPGSTISFGPYDELDLKLDLLGEMSGEAMLERGVDEQLTAILRFVLDRKEEMPWQADFMCYDMEGLLLKMGGERFKDLLAKRIYDAEYPIATRMTMLMGGSLGAEEMKSCLEKKETDEGYQNQLLKAADEYRELRDLIWGHDDASIDVDLRCEWDQVKQQLVVEVEAKNVGDEVLSIEERLDRTVMRLFMVSEDGGQLLEGSLGLIIGDYGVKRLEVGDSVRERIVFQLSELAYRVAGENRVVKLLGGNDRQSMSGVVMRRPGRFGVYALLAHEYCGVGVDMPNRLGEAYRGDAWVGWAVSEPVMVEVDWE</sequence>
<protein>
    <submittedName>
        <fullName evidence="2">Uncharacterized protein</fullName>
    </submittedName>
</protein>
<feature type="chain" id="PRO_5022200113" evidence="1">
    <location>
        <begin position="21"/>
        <end position="535"/>
    </location>
</feature>
<gene>
    <name evidence="2" type="ORF">KS4_05720</name>
</gene>